<organism evidence="1 2">
    <name type="scientific">Scophthalmus maximus</name>
    <name type="common">Turbot</name>
    <name type="synonym">Psetta maxima</name>
    <dbReference type="NCBI Taxonomy" id="52904"/>
    <lineage>
        <taxon>Eukaryota</taxon>
        <taxon>Metazoa</taxon>
        <taxon>Chordata</taxon>
        <taxon>Craniata</taxon>
        <taxon>Vertebrata</taxon>
        <taxon>Euteleostomi</taxon>
        <taxon>Actinopterygii</taxon>
        <taxon>Neopterygii</taxon>
        <taxon>Teleostei</taxon>
        <taxon>Neoteleostei</taxon>
        <taxon>Acanthomorphata</taxon>
        <taxon>Carangaria</taxon>
        <taxon>Pleuronectiformes</taxon>
        <taxon>Pleuronectoidei</taxon>
        <taxon>Scophthalmidae</taxon>
        <taxon>Scophthalmus</taxon>
    </lineage>
</organism>
<comment type="caution">
    <text evidence="1">The sequence shown here is derived from an EMBL/GenBank/DDBJ whole genome shotgun (WGS) entry which is preliminary data.</text>
</comment>
<accession>A0A6A4T6I5</accession>
<dbReference type="EMBL" id="VEVO01000007">
    <property type="protein sequence ID" value="KAF0039590.1"/>
    <property type="molecule type" value="Genomic_DNA"/>
</dbReference>
<proteinExistence type="predicted"/>
<evidence type="ECO:0000313" key="1">
    <source>
        <dbReference type="EMBL" id="KAF0039590.1"/>
    </source>
</evidence>
<evidence type="ECO:0000313" key="2">
    <source>
        <dbReference type="Proteomes" id="UP000438429"/>
    </source>
</evidence>
<name>A0A6A4T6I5_SCOMX</name>
<gene>
    <name evidence="1" type="ORF">F2P81_007825</name>
</gene>
<sequence length="138" mass="15263">MGVSRKLFGTGAFVTERAALRWIRRGDDRAPSLLETALDSAYEDCVIPLPLSRGHRPEPLMLFAIGFYTSPISGVYPYNHFEVQIIFSPPLCPLLGSALYSLSTVSCGRILTEWRRAIPPRALLPQGVTRTISSSLEL</sequence>
<dbReference type="AlphaFoldDB" id="A0A6A4T6I5"/>
<dbReference type="Proteomes" id="UP000438429">
    <property type="component" value="Unassembled WGS sequence"/>
</dbReference>
<protein>
    <submittedName>
        <fullName evidence="1">Uncharacterized protein</fullName>
    </submittedName>
</protein>
<reference evidence="1 2" key="1">
    <citation type="submission" date="2019-06" db="EMBL/GenBank/DDBJ databases">
        <title>Draft genomes of female and male turbot (Scophthalmus maximus).</title>
        <authorList>
            <person name="Xu H."/>
            <person name="Xu X.-W."/>
            <person name="Shao C."/>
            <person name="Chen S."/>
        </authorList>
    </citation>
    <scope>NUCLEOTIDE SEQUENCE [LARGE SCALE GENOMIC DNA]</scope>
    <source>
        <strain evidence="1">Ysfricsl-2016a</strain>
        <tissue evidence="1">Blood</tissue>
    </source>
</reference>